<feature type="region of interest" description="Disordered" evidence="5">
    <location>
        <begin position="82"/>
        <end position="121"/>
    </location>
</feature>
<evidence type="ECO:0008006" key="8">
    <source>
        <dbReference type="Google" id="ProtNLM"/>
    </source>
</evidence>
<keyword evidence="7" id="KW-1185">Reference proteome</keyword>
<feature type="compositionally biased region" description="Basic residues" evidence="5">
    <location>
        <begin position="298"/>
        <end position="308"/>
    </location>
</feature>
<feature type="region of interest" description="Disordered" evidence="5">
    <location>
        <begin position="225"/>
        <end position="251"/>
    </location>
</feature>
<proteinExistence type="inferred from homology"/>
<accession>A0A433UB63</accession>
<gene>
    <name evidence="6" type="ORF">EGW08_001166</name>
</gene>
<dbReference type="GO" id="GO:0005737">
    <property type="term" value="C:cytoplasm"/>
    <property type="evidence" value="ECO:0007669"/>
    <property type="project" value="UniProtKB-SubCell"/>
</dbReference>
<evidence type="ECO:0000256" key="5">
    <source>
        <dbReference type="SAM" id="MobiDB-lite"/>
    </source>
</evidence>
<feature type="compositionally biased region" description="Polar residues" evidence="5">
    <location>
        <begin position="37"/>
        <end position="49"/>
    </location>
</feature>
<feature type="compositionally biased region" description="Basic and acidic residues" evidence="5">
    <location>
        <begin position="103"/>
        <end position="113"/>
    </location>
</feature>
<dbReference type="EMBL" id="RQTK01000019">
    <property type="protein sequence ID" value="RUS91038.1"/>
    <property type="molecule type" value="Genomic_DNA"/>
</dbReference>
<evidence type="ECO:0000256" key="2">
    <source>
        <dbReference type="ARBA" id="ARBA00008332"/>
    </source>
</evidence>
<comment type="similarity">
    <text evidence="2">Belongs to the MLF family.</text>
</comment>
<dbReference type="STRING" id="188477.A0A433UB63"/>
<feature type="region of interest" description="Disordered" evidence="5">
    <location>
        <begin position="1"/>
        <end position="58"/>
    </location>
</feature>
<name>A0A433UB63_ELYCH</name>
<evidence type="ECO:0000256" key="3">
    <source>
        <dbReference type="ARBA" id="ARBA00022490"/>
    </source>
</evidence>
<feature type="compositionally biased region" description="Basic residues" evidence="5">
    <location>
        <begin position="7"/>
        <end position="27"/>
    </location>
</feature>
<feature type="compositionally biased region" description="Gly residues" evidence="5">
    <location>
        <begin position="84"/>
        <end position="93"/>
    </location>
</feature>
<dbReference type="Proteomes" id="UP000271974">
    <property type="component" value="Unassembled WGS sequence"/>
</dbReference>
<organism evidence="6 7">
    <name type="scientific">Elysia chlorotica</name>
    <name type="common">Eastern emerald elysia</name>
    <name type="synonym">Sea slug</name>
    <dbReference type="NCBI Taxonomy" id="188477"/>
    <lineage>
        <taxon>Eukaryota</taxon>
        <taxon>Metazoa</taxon>
        <taxon>Spiralia</taxon>
        <taxon>Lophotrochozoa</taxon>
        <taxon>Mollusca</taxon>
        <taxon>Gastropoda</taxon>
        <taxon>Heterobranchia</taxon>
        <taxon>Euthyneura</taxon>
        <taxon>Panpulmonata</taxon>
        <taxon>Sacoglossa</taxon>
        <taxon>Placobranchoidea</taxon>
        <taxon>Plakobranchidae</taxon>
        <taxon>Elysia</taxon>
    </lineage>
</organism>
<reference evidence="6 7" key="1">
    <citation type="submission" date="2019-01" db="EMBL/GenBank/DDBJ databases">
        <title>A draft genome assembly of the solar-powered sea slug Elysia chlorotica.</title>
        <authorList>
            <person name="Cai H."/>
            <person name="Li Q."/>
            <person name="Fang X."/>
            <person name="Li J."/>
            <person name="Curtis N.E."/>
            <person name="Altenburger A."/>
            <person name="Shibata T."/>
            <person name="Feng M."/>
            <person name="Maeda T."/>
            <person name="Schwartz J.A."/>
            <person name="Shigenobu S."/>
            <person name="Lundholm N."/>
            <person name="Nishiyama T."/>
            <person name="Yang H."/>
            <person name="Hasebe M."/>
            <person name="Li S."/>
            <person name="Pierce S.K."/>
            <person name="Wang J."/>
        </authorList>
    </citation>
    <scope>NUCLEOTIDE SEQUENCE [LARGE SCALE GENOMIC DNA]</scope>
    <source>
        <strain evidence="6">EC2010</strain>
        <tissue evidence="6">Whole organism of an adult</tissue>
    </source>
</reference>
<keyword evidence="4" id="KW-0597">Phosphoprotein</keyword>
<feature type="compositionally biased region" description="Polar residues" evidence="5">
    <location>
        <begin position="231"/>
        <end position="243"/>
    </location>
</feature>
<feature type="region of interest" description="Disordered" evidence="5">
    <location>
        <begin position="266"/>
        <end position="308"/>
    </location>
</feature>
<dbReference type="InterPro" id="IPR019376">
    <property type="entry name" value="Myeloid_leukemia_factor"/>
</dbReference>
<evidence type="ECO:0000256" key="4">
    <source>
        <dbReference type="ARBA" id="ARBA00022553"/>
    </source>
</evidence>
<dbReference type="OrthoDB" id="8707547at2759"/>
<comment type="subcellular location">
    <subcellularLocation>
        <location evidence="1">Cytoplasm</location>
    </subcellularLocation>
</comment>
<keyword evidence="3" id="KW-0963">Cytoplasm</keyword>
<sequence>MSDLKRPNYRKRGGRLGCHKKKKKKPGKKEGSDDSDTNSQSSGPDSSCGDNDLRLEDLDLTDDGSHHEQMRRMDEMFQAPFMGIGRGLGGGGPLSLEVGNGRSSDRHNRRQEQRAQNAQVSRRNQFMDPFAHFDSMFSNMRSMMSDMHRAFDQGADNPNTHMYQQSSFYSSSNVGNGTPKVYQASSSVKQIPGGVKETRKTVMDSETGVERVAMGHHIKDRAHIIERSRNSRTGESNENQELINITEEEAPAFDSEYRDRWHITTKGVEQRRRRLRDLTHRPTQSHQRALPEPETNSRRPRKASHRKE</sequence>
<dbReference type="PANTHER" id="PTHR13105">
    <property type="entry name" value="MYELOID LEUKEMIA FACTOR"/>
    <property type="match status" value="1"/>
</dbReference>
<dbReference type="AlphaFoldDB" id="A0A433UB63"/>
<protein>
    <recommendedName>
        <fullName evidence="8">Myeloid leukemia factor 1</fullName>
    </recommendedName>
</protein>
<evidence type="ECO:0000313" key="7">
    <source>
        <dbReference type="Proteomes" id="UP000271974"/>
    </source>
</evidence>
<dbReference type="Pfam" id="PF10248">
    <property type="entry name" value="Mlf1IP"/>
    <property type="match status" value="1"/>
</dbReference>
<evidence type="ECO:0000313" key="6">
    <source>
        <dbReference type="EMBL" id="RUS91038.1"/>
    </source>
</evidence>
<evidence type="ECO:0000256" key="1">
    <source>
        <dbReference type="ARBA" id="ARBA00004496"/>
    </source>
</evidence>
<comment type="caution">
    <text evidence="6">The sequence shown here is derived from an EMBL/GenBank/DDBJ whole genome shotgun (WGS) entry which is preliminary data.</text>
</comment>